<reference evidence="4 5" key="1">
    <citation type="submission" date="2019-10" db="EMBL/GenBank/DDBJ databases">
        <title>Alkaliphilus serpentinus sp. nov. and Alkaliphilus pronyensis sp. nov., two novel anaerobic alkaliphilic species isolated from the serpentinized-hosted hydrothermal field of the Prony Bay (New Caledonia).</title>
        <authorList>
            <person name="Postec A."/>
        </authorList>
    </citation>
    <scope>NUCLEOTIDE SEQUENCE [LARGE SCALE GENOMIC DNA]</scope>
    <source>
        <strain evidence="4 5">LacT</strain>
    </source>
</reference>
<keyword evidence="2" id="KW-0732">Signal</keyword>
<evidence type="ECO:0000313" key="5">
    <source>
        <dbReference type="Proteomes" id="UP000465601"/>
    </source>
</evidence>
<name>A0A833M7V5_9FIRM</name>
<feature type="chain" id="PRO_5038492442" evidence="2">
    <location>
        <begin position="24"/>
        <end position="495"/>
    </location>
</feature>
<evidence type="ECO:0000256" key="2">
    <source>
        <dbReference type="SAM" id="SignalP"/>
    </source>
</evidence>
<dbReference type="EMBL" id="WBZB01000033">
    <property type="protein sequence ID" value="KAB3529317.1"/>
    <property type="molecule type" value="Genomic_DNA"/>
</dbReference>
<dbReference type="InterPro" id="IPR001119">
    <property type="entry name" value="SLH_dom"/>
</dbReference>
<dbReference type="PROSITE" id="PS51272">
    <property type="entry name" value="SLH"/>
    <property type="match status" value="2"/>
</dbReference>
<organism evidence="4 5">
    <name type="scientific">Alkaliphilus serpentinus</name>
    <dbReference type="NCBI Taxonomy" id="1482731"/>
    <lineage>
        <taxon>Bacteria</taxon>
        <taxon>Bacillati</taxon>
        <taxon>Bacillota</taxon>
        <taxon>Clostridia</taxon>
        <taxon>Peptostreptococcales</taxon>
        <taxon>Natronincolaceae</taxon>
        <taxon>Alkaliphilus</taxon>
    </lineage>
</organism>
<gene>
    <name evidence="4" type="ORF">F8153_09445</name>
</gene>
<keyword evidence="1" id="KW-0677">Repeat</keyword>
<sequence>MKKRIFASLICVLMILALYPVDAGAITMADIPTSIGAPENVGVGVYPYYPENGEIEWFEIGFSADENIQKFGDMVENGEMDKLGLNSCNLSVQLDYKYNEDGSWQYTSEWDTEGAYFEAGADSAMYSANDVYIVNGTELDPIIDNVADLQDNTFYFRARFLLSYFNSETEETIVLISPWSETVMYGKNAFNEKVTSIEAPVLKNVELKTDDYGAPYFVFTAENPDSVKKLNNSEGSITTLFQMRKTGEEWGVESGGSSGMLFEEFYQYPEDIGGMNEINIEANTYEFRMRYGYSEIYAGDTIVYSPYSNVLTIGTPAYYQGASNWAVEELNKAAVYGLITEKIKDKMAGKITREEFAEIAVKLYEKYTGDTAAVGNASFVDTNNPEILKAANLGLVTGIGNNKYAPNDLVTREQMATILLRALKVLNPTEDFSTEGATKFTDDDKIESWAKDGVYYCAKAGIVTGVGSNKFDPDGSATREAAVIVCTRAYEYFSK</sequence>
<proteinExistence type="predicted"/>
<protein>
    <submittedName>
        <fullName evidence="4">S-layer homology domain-containing protein</fullName>
    </submittedName>
</protein>
<feature type="domain" description="SLH" evidence="3">
    <location>
        <begin position="437"/>
        <end position="495"/>
    </location>
</feature>
<dbReference type="OrthoDB" id="1703838at2"/>
<dbReference type="Pfam" id="PF00395">
    <property type="entry name" value="SLH"/>
    <property type="match status" value="2"/>
</dbReference>
<dbReference type="AlphaFoldDB" id="A0A833M7V5"/>
<keyword evidence="5" id="KW-1185">Reference proteome</keyword>
<evidence type="ECO:0000313" key="4">
    <source>
        <dbReference type="EMBL" id="KAB3529317.1"/>
    </source>
</evidence>
<feature type="signal peptide" evidence="2">
    <location>
        <begin position="1"/>
        <end position="23"/>
    </location>
</feature>
<evidence type="ECO:0000259" key="3">
    <source>
        <dbReference type="PROSITE" id="PS51272"/>
    </source>
</evidence>
<evidence type="ECO:0000256" key="1">
    <source>
        <dbReference type="ARBA" id="ARBA00022737"/>
    </source>
</evidence>
<dbReference type="RefSeq" id="WP_151866109.1">
    <property type="nucleotide sequence ID" value="NZ_WBZB01000033.1"/>
</dbReference>
<accession>A0A833M7V5</accession>
<dbReference type="Proteomes" id="UP000465601">
    <property type="component" value="Unassembled WGS sequence"/>
</dbReference>
<comment type="caution">
    <text evidence="4">The sequence shown here is derived from an EMBL/GenBank/DDBJ whole genome shotgun (WGS) entry which is preliminary data.</text>
</comment>
<feature type="domain" description="SLH" evidence="3">
    <location>
        <begin position="370"/>
        <end position="433"/>
    </location>
</feature>